<accession>A0A2G9UBQ5</accession>
<name>A0A2G9UBQ5_TELCI</name>
<gene>
    <name evidence="2" type="ORF">TELCIR_10588</name>
</gene>
<proteinExistence type="predicted"/>
<organism evidence="2 3">
    <name type="scientific">Teladorsagia circumcincta</name>
    <name type="common">Brown stomach worm</name>
    <name type="synonym">Ostertagia circumcincta</name>
    <dbReference type="NCBI Taxonomy" id="45464"/>
    <lineage>
        <taxon>Eukaryota</taxon>
        <taxon>Metazoa</taxon>
        <taxon>Ecdysozoa</taxon>
        <taxon>Nematoda</taxon>
        <taxon>Chromadorea</taxon>
        <taxon>Rhabditida</taxon>
        <taxon>Rhabditina</taxon>
        <taxon>Rhabditomorpha</taxon>
        <taxon>Strongyloidea</taxon>
        <taxon>Trichostrongylidae</taxon>
        <taxon>Teladorsagia</taxon>
    </lineage>
</organism>
<dbReference type="EMBL" id="KZ347477">
    <property type="protein sequence ID" value="PIO67654.1"/>
    <property type="molecule type" value="Genomic_DNA"/>
</dbReference>
<evidence type="ECO:0000313" key="2">
    <source>
        <dbReference type="EMBL" id="PIO67654.1"/>
    </source>
</evidence>
<reference evidence="2 3" key="1">
    <citation type="submission" date="2015-09" db="EMBL/GenBank/DDBJ databases">
        <title>Draft genome of the parasitic nematode Teladorsagia circumcincta isolate WARC Sus (inbred).</title>
        <authorList>
            <person name="Mitreva M."/>
        </authorList>
    </citation>
    <scope>NUCLEOTIDE SEQUENCE [LARGE SCALE GENOMIC DNA]</scope>
    <source>
        <strain evidence="2 3">S</strain>
    </source>
</reference>
<protein>
    <submittedName>
        <fullName evidence="2">Uncharacterized protein</fullName>
    </submittedName>
</protein>
<keyword evidence="3" id="KW-1185">Reference proteome</keyword>
<feature type="compositionally biased region" description="Pro residues" evidence="1">
    <location>
        <begin position="78"/>
        <end position="88"/>
    </location>
</feature>
<sequence>MAKTSAKWAGARIHPLFRSNTLTHIHFNPIGATRPSSFENPIHDEVPKVEEEPVKEVKHPEVHEKEDEKPHVAEPEEIPPPANPPELASPPVISEVADSTTIGIYYKCSFFRVVIRTGLPHVDI</sequence>
<feature type="region of interest" description="Disordered" evidence="1">
    <location>
        <begin position="33"/>
        <end position="92"/>
    </location>
</feature>
<dbReference type="AlphaFoldDB" id="A0A2G9UBQ5"/>
<evidence type="ECO:0000256" key="1">
    <source>
        <dbReference type="SAM" id="MobiDB-lite"/>
    </source>
</evidence>
<evidence type="ECO:0000313" key="3">
    <source>
        <dbReference type="Proteomes" id="UP000230423"/>
    </source>
</evidence>
<feature type="compositionally biased region" description="Basic and acidic residues" evidence="1">
    <location>
        <begin position="41"/>
        <end position="74"/>
    </location>
</feature>
<dbReference type="Proteomes" id="UP000230423">
    <property type="component" value="Unassembled WGS sequence"/>
</dbReference>